<evidence type="ECO:0000256" key="3">
    <source>
        <dbReference type="SAM" id="SignalP"/>
    </source>
</evidence>
<protein>
    <submittedName>
        <fullName evidence="4">Uncharacterized protein</fullName>
    </submittedName>
</protein>
<evidence type="ECO:0000256" key="2">
    <source>
        <dbReference type="SAM" id="Phobius"/>
    </source>
</evidence>
<keyword evidence="3" id="KW-0732">Signal</keyword>
<sequence length="317" mass="34962">MATAWKVAVTALLVSFCDNNHGGHVVDAWGGSSRSGNSTVTKKGLQLVGSCSQEDFQVKAVYLVCDSPGAYYRGSSTYRDSETCIYGDKARLQLEFKIKDSFTGASSIRLEVESGLYDQWKRVAILDDLCSYAGSNLQRVYSEYESMTSCPTPGLYQLDTYFTVPAFTVDSELHYTPDLRFRFYNAKGNVLGCATTGTLALSGHAREHAQQGLFALMGAFFALICLFSSLIYLNYGRERRMLAEKRELKMQQSMGAVAAPSPSSRPSQQDADHDQRYHYFNGNEDEQGLNGSSHTSNTSNAGSSLSSHPQRKHHPPL</sequence>
<feature type="region of interest" description="Disordered" evidence="1">
    <location>
        <begin position="253"/>
        <end position="317"/>
    </location>
</feature>
<name>A0A9N8ESI6_9STRA</name>
<feature type="transmembrane region" description="Helical" evidence="2">
    <location>
        <begin position="213"/>
        <end position="235"/>
    </location>
</feature>
<keyword evidence="2" id="KW-0472">Membrane</keyword>
<feature type="compositionally biased region" description="Low complexity" evidence="1">
    <location>
        <begin position="256"/>
        <end position="267"/>
    </location>
</feature>
<feature type="compositionally biased region" description="Low complexity" evidence="1">
    <location>
        <begin position="295"/>
        <end position="307"/>
    </location>
</feature>
<organism evidence="4 5">
    <name type="scientific">Seminavis robusta</name>
    <dbReference type="NCBI Taxonomy" id="568900"/>
    <lineage>
        <taxon>Eukaryota</taxon>
        <taxon>Sar</taxon>
        <taxon>Stramenopiles</taxon>
        <taxon>Ochrophyta</taxon>
        <taxon>Bacillariophyta</taxon>
        <taxon>Bacillariophyceae</taxon>
        <taxon>Bacillariophycidae</taxon>
        <taxon>Naviculales</taxon>
        <taxon>Naviculaceae</taxon>
        <taxon>Seminavis</taxon>
    </lineage>
</organism>
<comment type="caution">
    <text evidence="4">The sequence shown here is derived from an EMBL/GenBank/DDBJ whole genome shotgun (WGS) entry which is preliminary data.</text>
</comment>
<accession>A0A9N8ESI6</accession>
<dbReference type="EMBL" id="CAICTM010001817">
    <property type="protein sequence ID" value="CAB9526382.1"/>
    <property type="molecule type" value="Genomic_DNA"/>
</dbReference>
<evidence type="ECO:0000313" key="5">
    <source>
        <dbReference type="Proteomes" id="UP001153069"/>
    </source>
</evidence>
<proteinExistence type="predicted"/>
<feature type="chain" id="PRO_5040160099" evidence="3">
    <location>
        <begin position="23"/>
        <end position="317"/>
    </location>
</feature>
<evidence type="ECO:0000313" key="4">
    <source>
        <dbReference type="EMBL" id="CAB9526382.1"/>
    </source>
</evidence>
<dbReference type="OrthoDB" id="10581037at2759"/>
<keyword evidence="5" id="KW-1185">Reference proteome</keyword>
<keyword evidence="2" id="KW-1133">Transmembrane helix</keyword>
<dbReference type="AlphaFoldDB" id="A0A9N8ESI6"/>
<gene>
    <name evidence="4" type="ORF">SEMRO_1819_G299670.1</name>
</gene>
<feature type="signal peptide" evidence="3">
    <location>
        <begin position="1"/>
        <end position="22"/>
    </location>
</feature>
<dbReference type="Proteomes" id="UP001153069">
    <property type="component" value="Unassembled WGS sequence"/>
</dbReference>
<keyword evidence="2" id="KW-0812">Transmembrane</keyword>
<evidence type="ECO:0000256" key="1">
    <source>
        <dbReference type="SAM" id="MobiDB-lite"/>
    </source>
</evidence>
<reference evidence="4" key="1">
    <citation type="submission" date="2020-06" db="EMBL/GenBank/DDBJ databases">
        <authorList>
            <consortium name="Plant Systems Biology data submission"/>
        </authorList>
    </citation>
    <scope>NUCLEOTIDE SEQUENCE</scope>
    <source>
        <strain evidence="4">D6</strain>
    </source>
</reference>